<keyword evidence="5" id="KW-1185">Reference proteome</keyword>
<dbReference type="GO" id="GO:0004222">
    <property type="term" value="F:metalloendopeptidase activity"/>
    <property type="evidence" value="ECO:0007669"/>
    <property type="project" value="TreeGrafter"/>
</dbReference>
<dbReference type="SUPFAM" id="SSF82895">
    <property type="entry name" value="TSP-1 type 1 repeat"/>
    <property type="match status" value="1"/>
</dbReference>
<dbReference type="GO" id="GO:0003676">
    <property type="term" value="F:nucleic acid binding"/>
    <property type="evidence" value="ECO:0007669"/>
    <property type="project" value="InterPro"/>
</dbReference>
<feature type="domain" description="ADAMTS/ADAMTS-like Spacer 1" evidence="3">
    <location>
        <begin position="33"/>
        <end position="143"/>
    </location>
</feature>
<reference evidence="4" key="1">
    <citation type="journal article" date="2023" name="Insect Mol. Biol.">
        <title>Genome sequencing provides insights into the evolution of gene families encoding plant cell wall-degrading enzymes in longhorned beetles.</title>
        <authorList>
            <person name="Shin N.R."/>
            <person name="Okamura Y."/>
            <person name="Kirsch R."/>
            <person name="Pauchet Y."/>
        </authorList>
    </citation>
    <scope>NUCLEOTIDE SEQUENCE</scope>
    <source>
        <strain evidence="4">AMC_N1</strain>
    </source>
</reference>
<dbReference type="GO" id="GO:0030198">
    <property type="term" value="P:extracellular matrix organization"/>
    <property type="evidence" value="ECO:0007669"/>
    <property type="project" value="TreeGrafter"/>
</dbReference>
<evidence type="ECO:0000256" key="1">
    <source>
        <dbReference type="ARBA" id="ARBA00004613"/>
    </source>
</evidence>
<dbReference type="Proteomes" id="UP001162162">
    <property type="component" value="Unassembled WGS sequence"/>
</dbReference>
<dbReference type="PANTHER" id="PTHR13723:SF200">
    <property type="entry name" value="ADAM METALLOPEPTIDASE WITH THROMBOSPONDIN TYPE 1 MOTIF B, ISOFORM B"/>
    <property type="match status" value="1"/>
</dbReference>
<evidence type="ECO:0000313" key="4">
    <source>
        <dbReference type="EMBL" id="KAJ8938423.1"/>
    </source>
</evidence>
<dbReference type="GO" id="GO:0031012">
    <property type="term" value="C:extracellular matrix"/>
    <property type="evidence" value="ECO:0007669"/>
    <property type="project" value="TreeGrafter"/>
</dbReference>
<gene>
    <name evidence="4" type="ORF">NQ318_011862</name>
</gene>
<dbReference type="EMBL" id="JAPWTK010000557">
    <property type="protein sequence ID" value="KAJ8938423.1"/>
    <property type="molecule type" value="Genomic_DNA"/>
</dbReference>
<name>A0AAV8XJ09_9CUCU</name>
<dbReference type="Pfam" id="PF05986">
    <property type="entry name" value="ADAMTS_spacer1"/>
    <property type="match status" value="1"/>
</dbReference>
<dbReference type="Pfam" id="PF19030">
    <property type="entry name" value="TSP1_ADAMTS"/>
    <property type="match status" value="1"/>
</dbReference>
<dbReference type="PANTHER" id="PTHR13723">
    <property type="entry name" value="ADAMTS A DISINTEGRIN AND METALLOPROTEASE WITH THROMBOSPONDIN MOTIFS PROTEASE"/>
    <property type="match status" value="1"/>
</dbReference>
<proteinExistence type="predicted"/>
<organism evidence="4 5">
    <name type="scientific">Aromia moschata</name>
    <dbReference type="NCBI Taxonomy" id="1265417"/>
    <lineage>
        <taxon>Eukaryota</taxon>
        <taxon>Metazoa</taxon>
        <taxon>Ecdysozoa</taxon>
        <taxon>Arthropoda</taxon>
        <taxon>Hexapoda</taxon>
        <taxon>Insecta</taxon>
        <taxon>Pterygota</taxon>
        <taxon>Neoptera</taxon>
        <taxon>Endopterygota</taxon>
        <taxon>Coleoptera</taxon>
        <taxon>Polyphaga</taxon>
        <taxon>Cucujiformia</taxon>
        <taxon>Chrysomeloidea</taxon>
        <taxon>Cerambycidae</taxon>
        <taxon>Cerambycinae</taxon>
        <taxon>Callichromatini</taxon>
        <taxon>Aromia</taxon>
    </lineage>
</organism>
<dbReference type="AlphaFoldDB" id="A0AAV8XJ09"/>
<evidence type="ECO:0000313" key="5">
    <source>
        <dbReference type="Proteomes" id="UP001162162"/>
    </source>
</evidence>
<dbReference type="InterPro" id="IPR036383">
    <property type="entry name" value="TSP1_rpt_sf"/>
</dbReference>
<evidence type="ECO:0000259" key="3">
    <source>
        <dbReference type="Pfam" id="PF05986"/>
    </source>
</evidence>
<protein>
    <recommendedName>
        <fullName evidence="3">ADAMTS/ADAMTS-like Spacer 1 domain-containing protein</fullName>
    </recommendedName>
</protein>
<comment type="subcellular location">
    <subcellularLocation>
        <location evidence="1">Secreted</location>
    </subcellularLocation>
</comment>
<keyword evidence="2" id="KW-0964">Secreted</keyword>
<evidence type="ECO:0000256" key="2">
    <source>
        <dbReference type="ARBA" id="ARBA00022525"/>
    </source>
</evidence>
<dbReference type="Gene3D" id="3.30.420.10">
    <property type="entry name" value="Ribonuclease H-like superfamily/Ribonuclease H"/>
    <property type="match status" value="1"/>
</dbReference>
<dbReference type="InterPro" id="IPR010294">
    <property type="entry name" value="ADAMTS_spacer1"/>
</dbReference>
<dbReference type="InterPro" id="IPR050439">
    <property type="entry name" value="ADAMTS_ADAMTS-like"/>
</dbReference>
<dbReference type="Gene3D" id="2.60.120.830">
    <property type="match status" value="1"/>
</dbReference>
<dbReference type="FunFam" id="2.60.120.830:FF:000001">
    <property type="entry name" value="A disintegrin and metalloproteinase with thrombospondin motifs 1"/>
    <property type="match status" value="1"/>
</dbReference>
<dbReference type="InterPro" id="IPR000884">
    <property type="entry name" value="TSP1_rpt"/>
</dbReference>
<dbReference type="InterPro" id="IPR036397">
    <property type="entry name" value="RNaseH_sf"/>
</dbReference>
<dbReference type="GO" id="GO:0005576">
    <property type="term" value="C:extracellular region"/>
    <property type="evidence" value="ECO:0007669"/>
    <property type="project" value="UniProtKB-SubCell"/>
</dbReference>
<accession>A0AAV8XJ09</accession>
<dbReference type="GO" id="GO:0006508">
    <property type="term" value="P:proteolysis"/>
    <property type="evidence" value="ECO:0007669"/>
    <property type="project" value="TreeGrafter"/>
</dbReference>
<sequence>MYSVGCDWVVDSTAKEDDCGICQGDGTKCDKKEGLYNKQSRSPGYREIVVIPRGARNIRVEEKGYSENYISVGSAMAKKFYLNGKRHITLPGEYTVAGSQALYERDNQLEKIRIPGPILEPIVVYLCYKGKTHNPGVEYKYSIWKPETTKQVKYSWILGDWSQCSATCGGGVQQRPPVCQESTVSTVASELETPAIVDDLMCEPSERPQQLMRTCNDDPCPYNWWVGPWQACPVTCANKAVNQHYYIEVLTALRKRVRRRRPDLWKTKSWKIHQDNAHSALSVKAFFAKYGITVLEPPPYSPDLARGTQPMKRRSVMCVDGQEMALPDHYCDKNVKPLEFQTCRILPPCEEDDR</sequence>
<dbReference type="PROSITE" id="PS50092">
    <property type="entry name" value="TSP1"/>
    <property type="match status" value="1"/>
</dbReference>
<comment type="caution">
    <text evidence="4">The sequence shown here is derived from an EMBL/GenBank/DDBJ whole genome shotgun (WGS) entry which is preliminary data.</text>
</comment>
<dbReference type="SMART" id="SM00209">
    <property type="entry name" value="TSP1"/>
    <property type="match status" value="1"/>
</dbReference>